<gene>
    <name evidence="2" type="ORF">RMSM_01512</name>
</gene>
<feature type="region of interest" description="Disordered" evidence="1">
    <location>
        <begin position="1"/>
        <end position="47"/>
    </location>
</feature>
<name>M5S1M7_9BACT</name>
<organism evidence="2 3">
    <name type="scientific">Rhodopirellula maiorica SM1</name>
    <dbReference type="NCBI Taxonomy" id="1265738"/>
    <lineage>
        <taxon>Bacteria</taxon>
        <taxon>Pseudomonadati</taxon>
        <taxon>Planctomycetota</taxon>
        <taxon>Planctomycetia</taxon>
        <taxon>Pirellulales</taxon>
        <taxon>Pirellulaceae</taxon>
        <taxon>Novipirellula</taxon>
    </lineage>
</organism>
<evidence type="ECO:0000313" key="3">
    <source>
        <dbReference type="Proteomes" id="UP000011991"/>
    </source>
</evidence>
<accession>M5S1M7</accession>
<evidence type="ECO:0000256" key="1">
    <source>
        <dbReference type="SAM" id="MobiDB-lite"/>
    </source>
</evidence>
<dbReference type="AlphaFoldDB" id="M5S1M7"/>
<dbReference type="PATRIC" id="fig|1265738.3.peg.1500"/>
<dbReference type="EMBL" id="ANOG01000230">
    <property type="protein sequence ID" value="EMI21562.1"/>
    <property type="molecule type" value="Genomic_DNA"/>
</dbReference>
<sequence length="47" mass="5302">MARKSEKLTVHANVTKSNRIREPHPSQRPGRLGISPKFPVSAKPKIR</sequence>
<protein>
    <submittedName>
        <fullName evidence="2">Uncharacterized protein</fullName>
    </submittedName>
</protein>
<reference evidence="2 3" key="1">
    <citation type="journal article" date="2013" name="Mar. Genomics">
        <title>Expression of sulfatases in Rhodopirellula baltica and the diversity of sulfatases in the genus Rhodopirellula.</title>
        <authorList>
            <person name="Wegner C.E."/>
            <person name="Richter-Heitmann T."/>
            <person name="Klindworth A."/>
            <person name="Klockow C."/>
            <person name="Richter M."/>
            <person name="Achstetter T."/>
            <person name="Glockner F.O."/>
            <person name="Harder J."/>
        </authorList>
    </citation>
    <scope>NUCLEOTIDE SEQUENCE [LARGE SCALE GENOMIC DNA]</scope>
    <source>
        <strain evidence="2 3">SM1</strain>
    </source>
</reference>
<evidence type="ECO:0000313" key="2">
    <source>
        <dbReference type="EMBL" id="EMI21562.1"/>
    </source>
</evidence>
<keyword evidence="3" id="KW-1185">Reference proteome</keyword>
<comment type="caution">
    <text evidence="2">The sequence shown here is derived from an EMBL/GenBank/DDBJ whole genome shotgun (WGS) entry which is preliminary data.</text>
</comment>
<proteinExistence type="predicted"/>
<dbReference type="Proteomes" id="UP000011991">
    <property type="component" value="Unassembled WGS sequence"/>
</dbReference>